<name>A0ABS3YQD8_9BACT</name>
<keyword evidence="1" id="KW-0812">Transmembrane</keyword>
<dbReference type="RefSeq" id="WP_209138185.1">
    <property type="nucleotide sequence ID" value="NZ_JAGHKO010000001.1"/>
</dbReference>
<dbReference type="PANTHER" id="PTHR23028">
    <property type="entry name" value="ACETYLTRANSFERASE"/>
    <property type="match status" value="1"/>
</dbReference>
<gene>
    <name evidence="3" type="ORF">J7I42_07665</name>
</gene>
<evidence type="ECO:0000313" key="3">
    <source>
        <dbReference type="EMBL" id="MBO9200129.1"/>
    </source>
</evidence>
<accession>A0ABS3YQD8</accession>
<dbReference type="PANTHER" id="PTHR23028:SF131">
    <property type="entry name" value="BLR2367 PROTEIN"/>
    <property type="match status" value="1"/>
</dbReference>
<protein>
    <submittedName>
        <fullName evidence="3">Acyltransferase</fullName>
    </submittedName>
</protein>
<evidence type="ECO:0000259" key="2">
    <source>
        <dbReference type="Pfam" id="PF01757"/>
    </source>
</evidence>
<proteinExistence type="predicted"/>
<comment type="caution">
    <text evidence="3">The sequence shown here is derived from an EMBL/GenBank/DDBJ whole genome shotgun (WGS) entry which is preliminary data.</text>
</comment>
<dbReference type="GO" id="GO:0016746">
    <property type="term" value="F:acyltransferase activity"/>
    <property type="evidence" value="ECO:0007669"/>
    <property type="project" value="UniProtKB-KW"/>
</dbReference>
<reference evidence="3 4" key="1">
    <citation type="submission" date="2021-03" db="EMBL/GenBank/DDBJ databases">
        <title>Assistant Professor.</title>
        <authorList>
            <person name="Huq M.A."/>
        </authorList>
    </citation>
    <scope>NUCLEOTIDE SEQUENCE [LARGE SCALE GENOMIC DNA]</scope>
    <source>
        <strain evidence="3 4">MAH-29</strain>
    </source>
</reference>
<evidence type="ECO:0000313" key="4">
    <source>
        <dbReference type="Proteomes" id="UP000677244"/>
    </source>
</evidence>
<feature type="transmembrane region" description="Helical" evidence="1">
    <location>
        <begin position="126"/>
        <end position="143"/>
    </location>
</feature>
<keyword evidence="3" id="KW-0808">Transferase</keyword>
<keyword evidence="1" id="KW-0472">Membrane</keyword>
<dbReference type="Pfam" id="PF01757">
    <property type="entry name" value="Acyl_transf_3"/>
    <property type="match status" value="1"/>
</dbReference>
<evidence type="ECO:0000256" key="1">
    <source>
        <dbReference type="SAM" id="Phobius"/>
    </source>
</evidence>
<dbReference type="InterPro" id="IPR050879">
    <property type="entry name" value="Acyltransferase_3"/>
</dbReference>
<sequence>MYITENDLLRKNNNFGALRHLATLTVFISHTYGISGIGYEPLGLLTGNRYVLSAFGLNLFFCMSGFLVCHSLITSPSIKQYLLNRFLRIWPAYAVNVLFCILFIGIPFTTLPVLDFLSNPQTRFFLLKNISLIGSTFTLPGVINNEAINSSAWTIPVEFRLYFVLLLMYLVFKLRFNQMMLLLLITLWLAQLVIPVSWQHAAFKPHVLYSINLGLHFLTGACFYLYKDSIPLKLSIWFILFACWLAIHIWLPAYWARTEQPFWTYTIMWMAFRWYRVPFMKTDISYGVYLYAIPIQLIILLTIGQSFSFPVFLLFSLVCTVALALLSWYLIEKKALSLKMFFKNKQPAKAL</sequence>
<keyword evidence="3" id="KW-0012">Acyltransferase</keyword>
<dbReference type="InterPro" id="IPR002656">
    <property type="entry name" value="Acyl_transf_3_dom"/>
</dbReference>
<dbReference type="Proteomes" id="UP000677244">
    <property type="component" value="Unassembled WGS sequence"/>
</dbReference>
<feature type="transmembrane region" description="Helical" evidence="1">
    <location>
        <begin position="20"/>
        <end position="39"/>
    </location>
</feature>
<feature type="transmembrane region" description="Helical" evidence="1">
    <location>
        <begin position="238"/>
        <end position="256"/>
    </location>
</feature>
<keyword evidence="1" id="KW-1133">Transmembrane helix</keyword>
<feature type="transmembrane region" description="Helical" evidence="1">
    <location>
        <begin position="309"/>
        <end position="331"/>
    </location>
</feature>
<feature type="domain" description="Acyltransferase 3" evidence="2">
    <location>
        <begin position="15"/>
        <end position="328"/>
    </location>
</feature>
<keyword evidence="4" id="KW-1185">Reference proteome</keyword>
<feature type="transmembrane region" description="Helical" evidence="1">
    <location>
        <begin position="179"/>
        <end position="201"/>
    </location>
</feature>
<feature type="transmembrane region" description="Helical" evidence="1">
    <location>
        <begin position="286"/>
        <end position="303"/>
    </location>
</feature>
<feature type="transmembrane region" description="Helical" evidence="1">
    <location>
        <begin position="93"/>
        <end position="114"/>
    </location>
</feature>
<organism evidence="3 4">
    <name type="scientific">Niastella soli</name>
    <dbReference type="NCBI Taxonomy" id="2821487"/>
    <lineage>
        <taxon>Bacteria</taxon>
        <taxon>Pseudomonadati</taxon>
        <taxon>Bacteroidota</taxon>
        <taxon>Chitinophagia</taxon>
        <taxon>Chitinophagales</taxon>
        <taxon>Chitinophagaceae</taxon>
        <taxon>Niastella</taxon>
    </lineage>
</organism>
<dbReference type="EMBL" id="JAGHKO010000001">
    <property type="protein sequence ID" value="MBO9200129.1"/>
    <property type="molecule type" value="Genomic_DNA"/>
</dbReference>
<feature type="transmembrane region" description="Helical" evidence="1">
    <location>
        <begin position="155"/>
        <end position="172"/>
    </location>
</feature>
<feature type="transmembrane region" description="Helical" evidence="1">
    <location>
        <begin position="51"/>
        <end position="73"/>
    </location>
</feature>